<sequence length="140" mass="16168">SRMKLFYEEHYKETGKCFFLPGPDGVGDYRPRLCDFPQYIGEGGGSSEATGDLGYLWRAAPHTLPHRSRDSYVGGVGWGWYYNQSLNQDALLSNMQIKVQLYCALCRYSRSQTGWRDYVSRLAWEHFGVPHRQSWRTCLG</sequence>
<dbReference type="Pfam" id="PF15123">
    <property type="entry name" value="DUF4562"/>
    <property type="match status" value="1"/>
</dbReference>
<reference evidence="1" key="1">
    <citation type="submission" date="2025-08" db="UniProtKB">
        <authorList>
            <consortium name="Ensembl"/>
        </authorList>
    </citation>
    <scope>IDENTIFICATION</scope>
</reference>
<protein>
    <submittedName>
        <fullName evidence="1">Uncharacterized protein</fullName>
    </submittedName>
</protein>
<evidence type="ECO:0000313" key="2">
    <source>
        <dbReference type="Proteomes" id="UP000261520"/>
    </source>
</evidence>
<dbReference type="Ensembl" id="ENSPMGT00000017962.1">
    <property type="protein sequence ID" value="ENSPMGP00000016825.1"/>
    <property type="gene ID" value="ENSPMGG00000013802.1"/>
</dbReference>
<dbReference type="PANTHER" id="PTHR34833:SF1">
    <property type="entry name" value="GENE, 17359-RELATED"/>
    <property type="match status" value="1"/>
</dbReference>
<name>A0A3B4AJF9_9GOBI</name>
<evidence type="ECO:0000313" key="1">
    <source>
        <dbReference type="Ensembl" id="ENSPMGP00000016825.1"/>
    </source>
</evidence>
<reference evidence="1" key="2">
    <citation type="submission" date="2025-09" db="UniProtKB">
        <authorList>
            <consortium name="Ensembl"/>
        </authorList>
    </citation>
    <scope>IDENTIFICATION</scope>
</reference>
<dbReference type="InterPro" id="IPR027814">
    <property type="entry name" value="DUF4562"/>
</dbReference>
<dbReference type="AlphaFoldDB" id="A0A3B4AJF9"/>
<dbReference type="Proteomes" id="UP000261520">
    <property type="component" value="Unplaced"/>
</dbReference>
<organism evidence="1 2">
    <name type="scientific">Periophthalmus magnuspinnatus</name>
    <dbReference type="NCBI Taxonomy" id="409849"/>
    <lineage>
        <taxon>Eukaryota</taxon>
        <taxon>Metazoa</taxon>
        <taxon>Chordata</taxon>
        <taxon>Craniata</taxon>
        <taxon>Vertebrata</taxon>
        <taxon>Euteleostomi</taxon>
        <taxon>Actinopterygii</taxon>
        <taxon>Neopterygii</taxon>
        <taxon>Teleostei</taxon>
        <taxon>Neoteleostei</taxon>
        <taxon>Acanthomorphata</taxon>
        <taxon>Gobiaria</taxon>
        <taxon>Gobiiformes</taxon>
        <taxon>Gobioidei</taxon>
        <taxon>Gobiidae</taxon>
        <taxon>Oxudercinae</taxon>
        <taxon>Periophthalmus</taxon>
    </lineage>
</organism>
<accession>A0A3B4AJF9</accession>
<keyword evidence="2" id="KW-1185">Reference proteome</keyword>
<dbReference type="PANTHER" id="PTHR34833">
    <property type="entry name" value="GENE, 17359-RELATED"/>
    <property type="match status" value="1"/>
</dbReference>
<proteinExistence type="predicted"/>